<organism evidence="2 3">
    <name type="scientific">Rattus norvegicus</name>
    <name type="common">Rat</name>
    <dbReference type="NCBI Taxonomy" id="10116"/>
    <lineage>
        <taxon>Eukaryota</taxon>
        <taxon>Metazoa</taxon>
        <taxon>Chordata</taxon>
        <taxon>Craniata</taxon>
        <taxon>Vertebrata</taxon>
        <taxon>Euteleostomi</taxon>
        <taxon>Mammalia</taxon>
        <taxon>Eutheria</taxon>
        <taxon>Euarchontoglires</taxon>
        <taxon>Glires</taxon>
        <taxon>Rodentia</taxon>
        <taxon>Myomorpha</taxon>
        <taxon>Muroidea</taxon>
        <taxon>Muridae</taxon>
        <taxon>Murinae</taxon>
        <taxon>Rattus</taxon>
    </lineage>
</organism>
<dbReference type="EMBL" id="CH474025">
    <property type="protein sequence ID" value="EDL99713.1"/>
    <property type="molecule type" value="Genomic_DNA"/>
</dbReference>
<dbReference type="AlphaFoldDB" id="A6K6Z4"/>
<protein>
    <submittedName>
        <fullName evidence="2">RCG58565, isoform CRA_a</fullName>
    </submittedName>
</protein>
<feature type="region of interest" description="Disordered" evidence="1">
    <location>
        <begin position="32"/>
        <end position="53"/>
    </location>
</feature>
<sequence length="53" mass="6044">MLRAMNVAMNANLLDIINSLPWGSAQQFVERAHNRATRDPRSELHSEPSQKLQ</sequence>
<dbReference type="Proteomes" id="UP000234681">
    <property type="component" value="Chromosome 20"/>
</dbReference>
<evidence type="ECO:0000313" key="2">
    <source>
        <dbReference type="EMBL" id="EDL99713.1"/>
    </source>
</evidence>
<proteinExistence type="predicted"/>
<evidence type="ECO:0000256" key="1">
    <source>
        <dbReference type="SAM" id="MobiDB-lite"/>
    </source>
</evidence>
<name>A6K6Z4_RAT</name>
<reference evidence="3" key="1">
    <citation type="submission" date="2005-09" db="EMBL/GenBank/DDBJ databases">
        <authorList>
            <person name="Mural R.J."/>
            <person name="Li P.W."/>
            <person name="Adams M.D."/>
            <person name="Amanatides P.G."/>
            <person name="Baden-Tillson H."/>
            <person name="Barnstead M."/>
            <person name="Chin S.H."/>
            <person name="Dew I."/>
            <person name="Evans C.A."/>
            <person name="Ferriera S."/>
            <person name="Flanigan M."/>
            <person name="Fosler C."/>
            <person name="Glodek A."/>
            <person name="Gu Z."/>
            <person name="Holt R.A."/>
            <person name="Jennings D."/>
            <person name="Kraft C.L."/>
            <person name="Lu F."/>
            <person name="Nguyen T."/>
            <person name="Nusskern D.R."/>
            <person name="Pfannkoch C.M."/>
            <person name="Sitter C."/>
            <person name="Sutton G.G."/>
            <person name="Venter J.C."/>
            <person name="Wang Z."/>
            <person name="Woodage T."/>
            <person name="Zheng X.H."/>
            <person name="Zhong F."/>
        </authorList>
    </citation>
    <scope>NUCLEOTIDE SEQUENCE [LARGE SCALE GENOMIC DNA]</scope>
    <source>
        <strain>BN</strain>
        <strain evidence="3">Sprague-Dawley</strain>
    </source>
</reference>
<gene>
    <name evidence="2" type="ORF">rCG_58565</name>
</gene>
<accession>A6K6Z4</accession>
<evidence type="ECO:0000313" key="3">
    <source>
        <dbReference type="Proteomes" id="UP000234681"/>
    </source>
</evidence>